<dbReference type="Pfam" id="PF01037">
    <property type="entry name" value="AsnC_trans_reg"/>
    <property type="match status" value="1"/>
</dbReference>
<dbReference type="PANTHER" id="PTHR30154">
    <property type="entry name" value="LEUCINE-RESPONSIVE REGULATORY PROTEIN"/>
    <property type="match status" value="1"/>
</dbReference>
<keyword evidence="2" id="KW-0238">DNA-binding</keyword>
<reference evidence="5" key="5">
    <citation type="submission" date="2017-10" db="EMBL/GenBank/DDBJ databases">
        <authorList>
            <person name="Banno H."/>
            <person name="Chua N.-H."/>
        </authorList>
    </citation>
    <scope>NUCLEOTIDE SEQUENCE</scope>
    <source>
        <strain evidence="5">OMI</strain>
    </source>
</reference>
<dbReference type="InterPro" id="IPR000485">
    <property type="entry name" value="AsnC-type_HTH_dom"/>
</dbReference>
<reference evidence="5" key="4">
    <citation type="submission" date="2017-10" db="EMBL/GenBank/DDBJ databases">
        <title>Bioaugmenting a lab-scale membrane bioreactor with Sphingobium fuliginis OMI to degrade 4-tert-butylphenol.</title>
        <authorList>
            <person name="Takada K."/>
            <person name="Shiba T."/>
            <person name="Soda S."/>
            <person name="Inoue D."/>
            <person name="Miyake M."/>
            <person name="Eguchi M."/>
            <person name="Ike M."/>
        </authorList>
    </citation>
    <scope>NUCLEOTIDE SEQUENCE</scope>
    <source>
        <strain evidence="5">OMI</strain>
    </source>
</reference>
<dbReference type="GO" id="GO:0005829">
    <property type="term" value="C:cytosol"/>
    <property type="evidence" value="ECO:0007669"/>
    <property type="project" value="TreeGrafter"/>
</dbReference>
<evidence type="ECO:0000259" key="4">
    <source>
        <dbReference type="PROSITE" id="PS50956"/>
    </source>
</evidence>
<dbReference type="Pfam" id="PF13404">
    <property type="entry name" value="HTH_AsnC-type"/>
    <property type="match status" value="1"/>
</dbReference>
<dbReference type="GO" id="GO:0043200">
    <property type="term" value="P:response to amino acid"/>
    <property type="evidence" value="ECO:0007669"/>
    <property type="project" value="TreeGrafter"/>
</dbReference>
<dbReference type="InterPro" id="IPR036390">
    <property type="entry name" value="WH_DNA-bd_sf"/>
</dbReference>
<evidence type="ECO:0000313" key="8">
    <source>
        <dbReference type="Proteomes" id="UP000628109"/>
    </source>
</evidence>
<protein>
    <submittedName>
        <fullName evidence="6">AsnC family transcriptional regulator</fullName>
    </submittedName>
    <submittedName>
        <fullName evidence="5">Transcriptional regulator, AsnC family</fullName>
    </submittedName>
</protein>
<proteinExistence type="predicted"/>
<reference evidence="6" key="3">
    <citation type="journal article" date="2014" name="Int. J. Syst. Evol. Microbiol.">
        <title>Complete genome of a new Firmicutes species belonging to the dominant human colonic microbiota ('Ruminococcus bicirculans') reveals two chromosomes and a selective capacity to utilize plant glucans.</title>
        <authorList>
            <consortium name="NISC Comparative Sequencing Program"/>
            <person name="Wegmann U."/>
            <person name="Louis P."/>
            <person name="Goesmann A."/>
            <person name="Henrissat B."/>
            <person name="Duncan S.H."/>
            <person name="Flint H.J."/>
        </authorList>
    </citation>
    <scope>NUCLEOTIDE SEQUENCE</scope>
    <source>
        <strain evidence="6">CCM 7327</strain>
    </source>
</reference>
<gene>
    <name evidence="6" type="ORF">GCM10019071_41990</name>
    <name evidence="5" type="ORF">SFOMI_4716</name>
</gene>
<dbReference type="RefSeq" id="WP_044662929.1">
    <property type="nucleotide sequence ID" value="NZ_BEWI01000032.1"/>
</dbReference>
<dbReference type="Proteomes" id="UP000221538">
    <property type="component" value="Unassembled WGS sequence"/>
</dbReference>
<dbReference type="PANTHER" id="PTHR30154:SF34">
    <property type="entry name" value="TRANSCRIPTIONAL REGULATOR AZLB"/>
    <property type="match status" value="1"/>
</dbReference>
<comment type="caution">
    <text evidence="5">The sequence shown here is derived from an EMBL/GenBank/DDBJ whole genome shotgun (WGS) entry which is preliminary data.</text>
</comment>
<reference evidence="8" key="6">
    <citation type="journal article" date="2019" name="Int. J. Syst. Evol. Microbiol.">
        <title>The Global Catalogue of Microorganisms (GCM) 10K type strain sequencing project: providing services to taxonomists for standard genome sequencing and annotation.</title>
        <authorList>
            <consortium name="The Broad Institute Genomics Platform"/>
            <consortium name="The Broad Institute Genome Sequencing Center for Infectious Disease"/>
            <person name="Wu L."/>
            <person name="Ma J."/>
        </authorList>
    </citation>
    <scope>NUCLEOTIDE SEQUENCE [LARGE SCALE GENOMIC DNA]</scope>
    <source>
        <strain evidence="8">CCM 7327</strain>
    </source>
</reference>
<sequence length="158" mass="18022">MKNDLLDSFDRKLVELLQADAQRPVSALAETVGLSPPACYRRIRRLRAIGVIEREIAIVRPRNLGWPLSMIVLVSLERESAHTMNEMMEIFRDEPEILEAWNVTGDHDFALRIVARDMEGYDDLAQRLFAANDRIRTFKTLVVIREVKPLSPVPVNGA</sequence>
<dbReference type="InterPro" id="IPR036388">
    <property type="entry name" value="WH-like_DNA-bd_sf"/>
</dbReference>
<dbReference type="GO" id="GO:0043565">
    <property type="term" value="F:sequence-specific DNA binding"/>
    <property type="evidence" value="ECO:0007669"/>
    <property type="project" value="InterPro"/>
</dbReference>
<evidence type="ECO:0000313" key="6">
    <source>
        <dbReference type="EMBL" id="GGA06983.1"/>
    </source>
</evidence>
<name>A0A292ZM04_SPHSA</name>
<dbReference type="InterPro" id="IPR019885">
    <property type="entry name" value="Tscrpt_reg_HTH_AsnC-type_CS"/>
</dbReference>
<dbReference type="InterPro" id="IPR011991">
    <property type="entry name" value="ArsR-like_HTH"/>
</dbReference>
<organism evidence="5 7">
    <name type="scientific">Sphingobium fuliginis (strain ATCC 27551)</name>
    <dbReference type="NCBI Taxonomy" id="336203"/>
    <lineage>
        <taxon>Bacteria</taxon>
        <taxon>Pseudomonadati</taxon>
        <taxon>Pseudomonadota</taxon>
        <taxon>Alphaproteobacteria</taxon>
        <taxon>Sphingomonadales</taxon>
        <taxon>Sphingomonadaceae</taxon>
        <taxon>Sphingobium</taxon>
    </lineage>
</organism>
<dbReference type="PROSITE" id="PS00519">
    <property type="entry name" value="HTH_ASNC_1"/>
    <property type="match status" value="1"/>
</dbReference>
<dbReference type="GO" id="GO:0006355">
    <property type="term" value="P:regulation of DNA-templated transcription"/>
    <property type="evidence" value="ECO:0007669"/>
    <property type="project" value="UniProtKB-ARBA"/>
</dbReference>
<keyword evidence="3" id="KW-0804">Transcription</keyword>
<evidence type="ECO:0000256" key="2">
    <source>
        <dbReference type="ARBA" id="ARBA00023125"/>
    </source>
</evidence>
<evidence type="ECO:0000313" key="7">
    <source>
        <dbReference type="Proteomes" id="UP000221538"/>
    </source>
</evidence>
<dbReference type="Gene3D" id="1.10.10.10">
    <property type="entry name" value="Winged helix-like DNA-binding domain superfamily/Winged helix DNA-binding domain"/>
    <property type="match status" value="1"/>
</dbReference>
<dbReference type="PRINTS" id="PR00033">
    <property type="entry name" value="HTHASNC"/>
</dbReference>
<reference evidence="5 7" key="2">
    <citation type="journal article" date="2013" name="Environ. Sci. Technol.">
        <title>The 4-tert-butylphenol-utilizing bacterium Sphingobium fuliginis OMI can degrade bisphenols via phenolic ring hydroxylation and meta-cleavage pathway.</title>
        <authorList>
            <person name="Ogata Y."/>
            <person name="Goda S."/>
            <person name="Toyama T."/>
            <person name="Sei K."/>
            <person name="Ike M."/>
        </authorList>
    </citation>
    <scope>NUCLEOTIDE SEQUENCE [LARGE SCALE GENOMIC DNA]</scope>
    <source>
        <strain evidence="5 7">OMI</strain>
    </source>
</reference>
<dbReference type="Gene3D" id="3.30.70.920">
    <property type="match status" value="1"/>
</dbReference>
<accession>A0A292ZM04</accession>
<dbReference type="EMBL" id="BMDU01000015">
    <property type="protein sequence ID" value="GGA06983.1"/>
    <property type="molecule type" value="Genomic_DNA"/>
</dbReference>
<dbReference type="InterPro" id="IPR019888">
    <property type="entry name" value="Tscrpt_reg_AsnC-like"/>
</dbReference>
<evidence type="ECO:0000313" key="5">
    <source>
        <dbReference type="EMBL" id="GAY24138.1"/>
    </source>
</evidence>
<feature type="domain" description="HTH asnC-type" evidence="4">
    <location>
        <begin position="6"/>
        <end position="67"/>
    </location>
</feature>
<evidence type="ECO:0000256" key="3">
    <source>
        <dbReference type="ARBA" id="ARBA00023163"/>
    </source>
</evidence>
<reference evidence="6" key="7">
    <citation type="submission" date="2024-05" db="EMBL/GenBank/DDBJ databases">
        <authorList>
            <person name="Sun Q."/>
            <person name="Sedlacek I."/>
        </authorList>
    </citation>
    <scope>NUCLEOTIDE SEQUENCE</scope>
    <source>
        <strain evidence="6">CCM 7327</strain>
    </source>
</reference>
<dbReference type="SUPFAM" id="SSF54909">
    <property type="entry name" value="Dimeric alpha+beta barrel"/>
    <property type="match status" value="1"/>
</dbReference>
<dbReference type="InterPro" id="IPR019887">
    <property type="entry name" value="Tscrpt_reg_AsnC/Lrp_C"/>
</dbReference>
<dbReference type="CDD" id="cd00090">
    <property type="entry name" value="HTH_ARSR"/>
    <property type="match status" value="1"/>
</dbReference>
<keyword evidence="1" id="KW-0805">Transcription regulation</keyword>
<dbReference type="Proteomes" id="UP000628109">
    <property type="component" value="Unassembled WGS sequence"/>
</dbReference>
<dbReference type="AlphaFoldDB" id="A0A292ZM04"/>
<dbReference type="SMART" id="SM00344">
    <property type="entry name" value="HTH_ASNC"/>
    <property type="match status" value="1"/>
</dbReference>
<keyword evidence="8" id="KW-1185">Reference proteome</keyword>
<dbReference type="EMBL" id="BEWI01000032">
    <property type="protein sequence ID" value="GAY24138.1"/>
    <property type="molecule type" value="Genomic_DNA"/>
</dbReference>
<dbReference type="SUPFAM" id="SSF46785">
    <property type="entry name" value="Winged helix' DNA-binding domain"/>
    <property type="match status" value="1"/>
</dbReference>
<dbReference type="InterPro" id="IPR011008">
    <property type="entry name" value="Dimeric_a/b-barrel"/>
</dbReference>
<reference evidence="5 7" key="1">
    <citation type="journal article" date="2013" name="Biodegradation">
        <title>Occurrence of 4-tert-butylphenol (4-t-BP) biodegradation in an aquatic sample caused by the presence of Spirodela polyrrhiza and isolation of a 4-t-BP-utilizing bacterium.</title>
        <authorList>
            <person name="Ogata Y."/>
            <person name="Toyama T."/>
            <person name="Yu N."/>
            <person name="Wang X."/>
            <person name="Sei K."/>
            <person name="Ike M."/>
        </authorList>
    </citation>
    <scope>NUCLEOTIDE SEQUENCE [LARGE SCALE GENOMIC DNA]</scope>
    <source>
        <strain evidence="5 7">OMI</strain>
    </source>
</reference>
<dbReference type="PROSITE" id="PS50956">
    <property type="entry name" value="HTH_ASNC_2"/>
    <property type="match status" value="1"/>
</dbReference>
<evidence type="ECO:0000256" key="1">
    <source>
        <dbReference type="ARBA" id="ARBA00023015"/>
    </source>
</evidence>